<protein>
    <submittedName>
        <fullName evidence="1">Uncharacterized protein</fullName>
    </submittedName>
</protein>
<gene>
    <name evidence="1" type="ORF">ENP77_02195</name>
</gene>
<evidence type="ECO:0000313" key="1">
    <source>
        <dbReference type="EMBL" id="HEB48590.1"/>
    </source>
</evidence>
<accession>A0A7C1PD93</accession>
<comment type="caution">
    <text evidence="1">The sequence shown here is derived from an EMBL/GenBank/DDBJ whole genome shotgun (WGS) entry which is preliminary data.</text>
</comment>
<reference evidence="1" key="1">
    <citation type="journal article" date="2020" name="mSystems">
        <title>Genome- and Community-Level Interaction Insights into Carbon Utilization and Element Cycling Functions of Hydrothermarchaeota in Hydrothermal Sediment.</title>
        <authorList>
            <person name="Zhou Z."/>
            <person name="Liu Y."/>
            <person name="Xu W."/>
            <person name="Pan J."/>
            <person name="Luo Z.H."/>
            <person name="Li M."/>
        </authorList>
    </citation>
    <scope>NUCLEOTIDE SEQUENCE [LARGE SCALE GENOMIC DNA]</scope>
    <source>
        <strain evidence="1">SpSt-25</strain>
    </source>
</reference>
<proteinExistence type="predicted"/>
<organism evidence="1">
    <name type="scientific">Thermofilum pendens</name>
    <dbReference type="NCBI Taxonomy" id="2269"/>
    <lineage>
        <taxon>Archaea</taxon>
        <taxon>Thermoproteota</taxon>
        <taxon>Thermoprotei</taxon>
        <taxon>Thermofilales</taxon>
        <taxon>Thermofilaceae</taxon>
        <taxon>Thermofilum</taxon>
    </lineage>
</organism>
<dbReference type="AlphaFoldDB" id="A0A7C1PD93"/>
<dbReference type="EMBL" id="DSKP01000078">
    <property type="protein sequence ID" value="HEB48590.1"/>
    <property type="molecule type" value="Genomic_DNA"/>
</dbReference>
<name>A0A7C1PD93_THEPE</name>
<sequence>MFVESGLLGVCPRCSVEGDKEVKLLRRCPFCGEYFCEEHVEPRLVMSFQAYQSYVTTYKDIADVLREH</sequence>